<evidence type="ECO:0000256" key="1">
    <source>
        <dbReference type="ARBA" id="ARBA00006429"/>
    </source>
</evidence>
<accession>A0ABZ3E951</accession>
<organism evidence="6 7">
    <name type="scientific">Marinobacter alkaliphilus</name>
    <dbReference type="NCBI Taxonomy" id="254719"/>
    <lineage>
        <taxon>Bacteria</taxon>
        <taxon>Pseudomonadati</taxon>
        <taxon>Pseudomonadota</taxon>
        <taxon>Gammaproteobacteria</taxon>
        <taxon>Pseudomonadales</taxon>
        <taxon>Marinobacteraceae</taxon>
        <taxon>Marinobacter</taxon>
    </lineage>
</organism>
<feature type="chain" id="PRO_5045192059" evidence="5">
    <location>
        <begin position="21"/>
        <end position="317"/>
    </location>
</feature>
<evidence type="ECO:0000313" key="7">
    <source>
        <dbReference type="Proteomes" id="UP001445268"/>
    </source>
</evidence>
<protein>
    <submittedName>
        <fullName evidence="6">Endonuclease</fullName>
    </submittedName>
</protein>
<reference evidence="6 7" key="1">
    <citation type="submission" date="2024-04" db="EMBL/GenBank/DDBJ databases">
        <title>Marinobacter sp. SBY-1.</title>
        <authorList>
            <person name="Pan C."/>
        </authorList>
    </citation>
    <scope>NUCLEOTIDE SEQUENCE [LARGE SCALE GENOMIC DNA]</scope>
    <source>
        <strain evidence="6 7">SBY-1</strain>
        <plasmid evidence="6 7">unnamed2</plasmid>
    </source>
</reference>
<dbReference type="RefSeq" id="WP_342632787.1">
    <property type="nucleotide sequence ID" value="NZ_CP152382.1"/>
</dbReference>
<keyword evidence="5" id="KW-0732">Signal</keyword>
<keyword evidence="3" id="KW-0378">Hydrolase</keyword>
<evidence type="ECO:0000256" key="3">
    <source>
        <dbReference type="ARBA" id="ARBA00022801"/>
    </source>
</evidence>
<name>A0ABZ3E951_9GAMM</name>
<keyword evidence="2" id="KW-0540">Nuclease</keyword>
<keyword evidence="6" id="KW-0614">Plasmid</keyword>
<comment type="similarity">
    <text evidence="1">Belongs to the EndA/NucM nuclease family.</text>
</comment>
<dbReference type="Pfam" id="PF04231">
    <property type="entry name" value="Endonuclease_1"/>
    <property type="match status" value="1"/>
</dbReference>
<dbReference type="EMBL" id="CP152382">
    <property type="protein sequence ID" value="XAF56239.1"/>
    <property type="molecule type" value="Genomic_DNA"/>
</dbReference>
<evidence type="ECO:0000256" key="5">
    <source>
        <dbReference type="SAM" id="SignalP"/>
    </source>
</evidence>
<feature type="region of interest" description="Disordered" evidence="4">
    <location>
        <begin position="243"/>
        <end position="271"/>
    </location>
</feature>
<dbReference type="PANTHER" id="PTHR33607:SF2">
    <property type="entry name" value="ENDONUCLEASE-1"/>
    <property type="match status" value="1"/>
</dbReference>
<evidence type="ECO:0000256" key="2">
    <source>
        <dbReference type="ARBA" id="ARBA00022722"/>
    </source>
</evidence>
<dbReference type="GO" id="GO:0004519">
    <property type="term" value="F:endonuclease activity"/>
    <property type="evidence" value="ECO:0007669"/>
    <property type="project" value="UniProtKB-KW"/>
</dbReference>
<dbReference type="Gene3D" id="3.40.10.10">
    <property type="entry name" value="DNA Methylphosphotriester Repair Domain"/>
    <property type="match status" value="1"/>
</dbReference>
<evidence type="ECO:0000313" key="6">
    <source>
        <dbReference type="EMBL" id="XAF56239.1"/>
    </source>
</evidence>
<keyword evidence="6" id="KW-0255">Endonuclease</keyword>
<feature type="signal peptide" evidence="5">
    <location>
        <begin position="1"/>
        <end position="20"/>
    </location>
</feature>
<dbReference type="InterPro" id="IPR044925">
    <property type="entry name" value="His-Me_finger_sf"/>
</dbReference>
<keyword evidence="7" id="KW-1185">Reference proteome</keyword>
<dbReference type="PANTHER" id="PTHR33607">
    <property type="entry name" value="ENDONUCLEASE-1"/>
    <property type="match status" value="1"/>
</dbReference>
<sequence>MFSRVVVAALLLAITSLSYADTPSSFRQAKVWVKEYVYLDRNTSDFGTLYCGCQWRWTGESGGRIDLQGCGYEVRAQENRANRIEWEHIVPAHSLGHQRQCWQEGGRRNCVSSDPVFNIMYVDLFNLTPVVGEFNADRSNYRFSQLPASASYQHGACPSRVDFSQRVAEPRPEARGFVARTYFYIHDRYKLPMSRAQQQLLMAWDRQYPVSAWELERHNRIARVMGHENPFVTGNRQWTLGHASVGEGLNGAPSTPSRQDNHNPAMPGPIHGNRNSKVYHLPAGCPSYNVMADRNRVEFASEAQAVAAGYRKAGNCR</sequence>
<geneLocation type="plasmid" evidence="6 7">
    <name>unnamed2</name>
</geneLocation>
<dbReference type="InterPro" id="IPR035451">
    <property type="entry name" value="Ada-like_dom_sf"/>
</dbReference>
<dbReference type="SUPFAM" id="SSF54060">
    <property type="entry name" value="His-Me finger endonucleases"/>
    <property type="match status" value="1"/>
</dbReference>
<evidence type="ECO:0000256" key="4">
    <source>
        <dbReference type="SAM" id="MobiDB-lite"/>
    </source>
</evidence>
<dbReference type="InterPro" id="IPR007346">
    <property type="entry name" value="Endonuclease-I"/>
</dbReference>
<dbReference type="SUPFAM" id="SSF57884">
    <property type="entry name" value="Ada DNA repair protein, N-terminal domain (N-Ada 10)"/>
    <property type="match status" value="1"/>
</dbReference>
<proteinExistence type="inferred from homology"/>
<gene>
    <name evidence="6" type="ORF">AAGT77_20170</name>
</gene>
<dbReference type="Proteomes" id="UP001445268">
    <property type="component" value="Plasmid unnamed2"/>
</dbReference>